<evidence type="ECO:0000256" key="1">
    <source>
        <dbReference type="SAM" id="MobiDB-lite"/>
    </source>
</evidence>
<feature type="region of interest" description="Disordered" evidence="1">
    <location>
        <begin position="1"/>
        <end position="29"/>
    </location>
</feature>
<comment type="caution">
    <text evidence="2">The sequence shown here is derived from an EMBL/GenBank/DDBJ whole genome shotgun (WGS) entry which is preliminary data.</text>
</comment>
<proteinExistence type="predicted"/>
<dbReference type="EMBL" id="JARRAG010000001">
    <property type="protein sequence ID" value="MDG3002795.1"/>
    <property type="molecule type" value="Genomic_DNA"/>
</dbReference>
<reference evidence="2 3" key="1">
    <citation type="submission" date="2023-03" db="EMBL/GenBank/DDBJ databases">
        <title>Paludisphaera mucosa sp. nov. a novel planctomycete from northern fen.</title>
        <authorList>
            <person name="Ivanova A."/>
        </authorList>
    </citation>
    <scope>NUCLEOTIDE SEQUENCE [LARGE SCALE GENOMIC DNA]</scope>
    <source>
        <strain evidence="2 3">Pla2</strain>
    </source>
</reference>
<gene>
    <name evidence="2" type="ORF">PZE19_03250</name>
</gene>
<evidence type="ECO:0000313" key="2">
    <source>
        <dbReference type="EMBL" id="MDG3002795.1"/>
    </source>
</evidence>
<protein>
    <submittedName>
        <fullName evidence="2">Uncharacterized protein</fullName>
    </submittedName>
</protein>
<dbReference type="RefSeq" id="WP_277859159.1">
    <property type="nucleotide sequence ID" value="NZ_JARRAG010000001.1"/>
</dbReference>
<keyword evidence="3" id="KW-1185">Reference proteome</keyword>
<evidence type="ECO:0000313" key="3">
    <source>
        <dbReference type="Proteomes" id="UP001216907"/>
    </source>
</evidence>
<name>A0ABT6F5E1_9BACT</name>
<dbReference type="Proteomes" id="UP001216907">
    <property type="component" value="Unassembled WGS sequence"/>
</dbReference>
<sequence length="52" mass="5593">MTPVPASVNPERRPVGSGRWGGETPSGLIDAVKNRPLARLQIRSEDGRVLQA</sequence>
<accession>A0ABT6F5E1</accession>
<organism evidence="2 3">
    <name type="scientific">Paludisphaera mucosa</name>
    <dbReference type="NCBI Taxonomy" id="3030827"/>
    <lineage>
        <taxon>Bacteria</taxon>
        <taxon>Pseudomonadati</taxon>
        <taxon>Planctomycetota</taxon>
        <taxon>Planctomycetia</taxon>
        <taxon>Isosphaerales</taxon>
        <taxon>Isosphaeraceae</taxon>
        <taxon>Paludisphaera</taxon>
    </lineage>
</organism>